<dbReference type="InterPro" id="IPR029058">
    <property type="entry name" value="AB_hydrolase_fold"/>
</dbReference>
<accession>A0A0B6F5Q0</accession>
<name>A0A0B6F5Q0_9CORY</name>
<dbReference type="STRING" id="161899.CSING_11245"/>
<dbReference type="EMBL" id="CP010827">
    <property type="protein sequence ID" value="AJI79745.1"/>
    <property type="molecule type" value="Genomic_DNA"/>
</dbReference>
<feature type="chain" id="PRO_5038530685" evidence="1">
    <location>
        <begin position="30"/>
        <end position="345"/>
    </location>
</feature>
<dbReference type="RefSeq" id="WP_042532229.1">
    <property type="nucleotide sequence ID" value="NZ_CP010827.1"/>
</dbReference>
<evidence type="ECO:0000313" key="2">
    <source>
        <dbReference type="EMBL" id="AJI79745.1"/>
    </source>
</evidence>
<dbReference type="AlphaFoldDB" id="A0A0B6F5Q0"/>
<dbReference type="OrthoDB" id="4510758at2"/>
<reference evidence="2 3" key="1">
    <citation type="journal article" date="2015" name="Genome Announc.">
        <title>Complete Genome Sequence and Annotation of Corynebacterium singulare DSM 44357, Isolated from a Human Semen Specimen.</title>
        <authorList>
            <person name="Merten M."/>
            <person name="Brinkrolf K."/>
            <person name="Albersmeier A."/>
            <person name="Kutter Y."/>
            <person name="Ruckert C."/>
            <person name="Tauch A."/>
        </authorList>
    </citation>
    <scope>NUCLEOTIDE SEQUENCE [LARGE SCALE GENOMIC DNA]</scope>
    <source>
        <strain evidence="2">IBS B52218</strain>
    </source>
</reference>
<gene>
    <name evidence="2" type="ORF">CSING_11245</name>
</gene>
<protein>
    <submittedName>
        <fullName evidence="2">Putative esterase</fullName>
    </submittedName>
</protein>
<dbReference type="Pfam" id="PF00756">
    <property type="entry name" value="Esterase"/>
    <property type="match status" value="1"/>
</dbReference>
<feature type="signal peptide" evidence="1">
    <location>
        <begin position="1"/>
        <end position="29"/>
    </location>
</feature>
<evidence type="ECO:0000256" key="1">
    <source>
        <dbReference type="SAM" id="SignalP"/>
    </source>
</evidence>
<evidence type="ECO:0000313" key="3">
    <source>
        <dbReference type="Proteomes" id="UP000031890"/>
    </source>
</evidence>
<dbReference type="HOGENOM" id="CLU_026624_0_0_11"/>
<dbReference type="Proteomes" id="UP000031890">
    <property type="component" value="Chromosome"/>
</dbReference>
<keyword evidence="1" id="KW-0732">Signal</keyword>
<dbReference type="Gene3D" id="3.40.50.1820">
    <property type="entry name" value="alpha/beta hydrolase"/>
    <property type="match status" value="1"/>
</dbReference>
<dbReference type="InterPro" id="IPR000801">
    <property type="entry name" value="Esterase-like"/>
</dbReference>
<dbReference type="SUPFAM" id="SSF53474">
    <property type="entry name" value="alpha/beta-Hydrolases"/>
    <property type="match status" value="1"/>
</dbReference>
<proteinExistence type="predicted"/>
<organism evidence="2 3">
    <name type="scientific">Corynebacterium singulare</name>
    <dbReference type="NCBI Taxonomy" id="161899"/>
    <lineage>
        <taxon>Bacteria</taxon>
        <taxon>Bacillati</taxon>
        <taxon>Actinomycetota</taxon>
        <taxon>Actinomycetes</taxon>
        <taxon>Mycobacteriales</taxon>
        <taxon>Corynebacteriaceae</taxon>
        <taxon>Corynebacterium</taxon>
    </lineage>
</organism>
<sequence length="345" mass="36603">MFSYFSHSRRTTALLAAAMVALGATSASIGPASAQSSTIGEASSRVTNPQPWLGNKPFITSKRHVHGNHWVVDVWSPANRAVISNNVLLPAGDKPRPSFYLLPGVEGGQAGMNWMTHSDIGRWAVGKNVNVVMPLGGAYSLYTDWNADDPILGVNKWNTYMTTELPPLIDAEFHGTGRDAIGGISSTAGAALDIAGHAPQRYKAAASYSGCPVRSGAIGFPTSTAMIAYGGGSSLNAWGLPGSPQWLDHDPNANPARLRGVEVFVGSASGTPGPIDGTTNPAQWLGPHAVEMVANQCSEEFTRNARKAGVRVNRYFSPYGSHTFNLFSHQMKLSWDQTIARAIGA</sequence>
<dbReference type="KEGG" id="csx:CSING_11245"/>